<dbReference type="AlphaFoldDB" id="A0A2J4PB78"/>
<gene>
    <name evidence="2" type="ORF">CWN50_35550</name>
</gene>
<evidence type="ECO:0000313" key="3">
    <source>
        <dbReference type="Proteomes" id="UP000234505"/>
    </source>
</evidence>
<name>A0A2J4PB78_9ENTR</name>
<keyword evidence="1" id="KW-1133">Transmembrane helix</keyword>
<feature type="transmembrane region" description="Helical" evidence="1">
    <location>
        <begin position="68"/>
        <end position="87"/>
    </location>
</feature>
<keyword evidence="1" id="KW-0812">Transmembrane</keyword>
<reference evidence="2 3" key="2">
    <citation type="submission" date="2018-01" db="EMBL/GenBank/DDBJ databases">
        <title>Genomic study of Klebsiella pneumoniae.</title>
        <authorList>
            <person name="Yang Y."/>
            <person name="Bicalho R."/>
        </authorList>
    </citation>
    <scope>NUCLEOTIDE SEQUENCE [LARGE SCALE GENOMIC DNA]</scope>
    <source>
        <strain evidence="2 3">A11</strain>
    </source>
</reference>
<dbReference type="EMBL" id="PIDS01002210">
    <property type="protein sequence ID" value="PLL16067.1"/>
    <property type="molecule type" value="Genomic_DNA"/>
</dbReference>
<keyword evidence="1" id="KW-0472">Membrane</keyword>
<evidence type="ECO:0000313" key="2">
    <source>
        <dbReference type="EMBL" id="PLL16067.1"/>
    </source>
</evidence>
<feature type="transmembrane region" description="Helical" evidence="1">
    <location>
        <begin position="6"/>
        <end position="22"/>
    </location>
</feature>
<organism evidence="2 3">
    <name type="scientific">Klebsiella michiganensis</name>
    <dbReference type="NCBI Taxonomy" id="1134687"/>
    <lineage>
        <taxon>Bacteria</taxon>
        <taxon>Pseudomonadati</taxon>
        <taxon>Pseudomonadota</taxon>
        <taxon>Gammaproteobacteria</taxon>
        <taxon>Enterobacterales</taxon>
        <taxon>Enterobacteriaceae</taxon>
        <taxon>Klebsiella/Raoultella group</taxon>
        <taxon>Klebsiella</taxon>
    </lineage>
</organism>
<proteinExistence type="predicted"/>
<accession>A0A2J4PB78</accession>
<protein>
    <submittedName>
        <fullName evidence="2">Sodium:proton antiporter</fullName>
    </submittedName>
</protein>
<reference evidence="2 3" key="1">
    <citation type="submission" date="2017-11" db="EMBL/GenBank/DDBJ databases">
        <authorList>
            <person name="Han C.G."/>
        </authorList>
    </citation>
    <scope>NUCLEOTIDE SEQUENCE [LARGE SCALE GENOMIC DNA]</scope>
    <source>
        <strain evidence="2 3">A11</strain>
    </source>
</reference>
<dbReference type="PANTHER" id="PTHR43478:SF1">
    <property type="entry name" value="NA+_H+ ANTIPORTER NHAC-LIKE C-TERMINAL DOMAIN-CONTAINING PROTEIN"/>
    <property type="match status" value="1"/>
</dbReference>
<comment type="caution">
    <text evidence="2">The sequence shown here is derived from an EMBL/GenBank/DDBJ whole genome shotgun (WGS) entry which is preliminary data.</text>
</comment>
<dbReference type="Proteomes" id="UP000234505">
    <property type="component" value="Unassembled WGS sequence"/>
</dbReference>
<sequence length="115" mass="12458">MHDYGIWTIITPLVTIILAILTRQVILSLLTGIFVGYAVINHSIIQGVGATLNGIIETFASAGNARTIVFMVMIGGIMRLIVVTGGVRKLVQFLSEKNDFVTNKKSVQLLAMLVT</sequence>
<dbReference type="PANTHER" id="PTHR43478">
    <property type="entry name" value="NA+/H+ ANTIPORTER-RELATED"/>
    <property type="match status" value="1"/>
</dbReference>
<feature type="non-terminal residue" evidence="2">
    <location>
        <position position="115"/>
    </location>
</feature>
<feature type="transmembrane region" description="Helical" evidence="1">
    <location>
        <begin position="34"/>
        <end position="56"/>
    </location>
</feature>
<evidence type="ECO:0000256" key="1">
    <source>
        <dbReference type="SAM" id="Phobius"/>
    </source>
</evidence>